<dbReference type="InterPro" id="IPR012933">
    <property type="entry name" value="HicA_mRNA_interferase"/>
</dbReference>
<dbReference type="GO" id="GO:0003729">
    <property type="term" value="F:mRNA binding"/>
    <property type="evidence" value="ECO:0007669"/>
    <property type="project" value="InterPro"/>
</dbReference>
<keyword evidence="5" id="KW-0694">RNA-binding</keyword>
<evidence type="ECO:0000313" key="8">
    <source>
        <dbReference type="Proteomes" id="UP000612009"/>
    </source>
</evidence>
<evidence type="ECO:0000256" key="6">
    <source>
        <dbReference type="ARBA" id="ARBA00023016"/>
    </source>
</evidence>
<dbReference type="EMBL" id="CAJHIR010000003">
    <property type="protein sequence ID" value="CAD6491243.1"/>
    <property type="molecule type" value="Genomic_DNA"/>
</dbReference>
<reference evidence="7" key="1">
    <citation type="submission" date="2020-10" db="EMBL/GenBank/DDBJ databases">
        <authorList>
            <person name="Hahn C.J."/>
            <person name="Laso-Perez R."/>
            <person name="Vulcano F."/>
            <person name="Vaziourakis K.-M."/>
            <person name="Stokke R."/>
            <person name="Steen I.H."/>
            <person name="Teske A."/>
            <person name="Boetius A."/>
            <person name="Liebeke M."/>
            <person name="Amann R."/>
            <person name="Knittel K."/>
        </authorList>
    </citation>
    <scope>NUCLEOTIDE SEQUENCE</scope>
    <source>
        <strain evidence="7">Gfbio:e3339647-f889-4370-9287-4fb5cb688e4c:AG392J18_GoMArc1</strain>
    </source>
</reference>
<evidence type="ECO:0000313" key="7">
    <source>
        <dbReference type="EMBL" id="CAD6491243.1"/>
    </source>
</evidence>
<dbReference type="Pfam" id="PF07927">
    <property type="entry name" value="HicA_toxin"/>
    <property type="match status" value="1"/>
</dbReference>
<proteinExistence type="predicted"/>
<protein>
    <submittedName>
        <fullName evidence="7">HicA toxin of bacterial toxin-antitoxin</fullName>
    </submittedName>
</protein>
<dbReference type="Proteomes" id="UP000612009">
    <property type="component" value="Unassembled WGS sequence"/>
</dbReference>
<dbReference type="AlphaFoldDB" id="A0A811T6M0"/>
<dbReference type="InterPro" id="IPR038570">
    <property type="entry name" value="HicA_sf"/>
</dbReference>
<keyword evidence="2" id="KW-0540">Nuclease</keyword>
<evidence type="ECO:0000256" key="4">
    <source>
        <dbReference type="ARBA" id="ARBA00022801"/>
    </source>
</evidence>
<comment type="caution">
    <text evidence="7">The sequence shown here is derived from an EMBL/GenBank/DDBJ whole genome shotgun (WGS) entry which is preliminary data.</text>
</comment>
<dbReference type="Gene3D" id="3.30.920.30">
    <property type="entry name" value="Hypothetical protein"/>
    <property type="match status" value="1"/>
</dbReference>
<dbReference type="GO" id="GO:0004519">
    <property type="term" value="F:endonuclease activity"/>
    <property type="evidence" value="ECO:0007669"/>
    <property type="project" value="UniProtKB-KW"/>
</dbReference>
<keyword evidence="1" id="KW-1277">Toxin-antitoxin system</keyword>
<keyword evidence="3" id="KW-0255">Endonuclease</keyword>
<dbReference type="SUPFAM" id="SSF54786">
    <property type="entry name" value="YcfA/nrd intein domain"/>
    <property type="match status" value="1"/>
</dbReference>
<accession>A0A811T6M0</accession>
<gene>
    <name evidence="7" type="ORF">LAKADJCE_00094</name>
</gene>
<organism evidence="7 8">
    <name type="scientific">Candidatus Argoarchaeum ethanivorans</name>
    <dbReference type="NCBI Taxonomy" id="2608793"/>
    <lineage>
        <taxon>Archaea</taxon>
        <taxon>Methanobacteriati</taxon>
        <taxon>Methanobacteriota</taxon>
        <taxon>Stenosarchaea group</taxon>
        <taxon>Methanomicrobia</taxon>
        <taxon>Methanosarcinales</taxon>
        <taxon>Methanosarcinales incertae sedis</taxon>
        <taxon>GOM Arc I cluster</taxon>
        <taxon>Candidatus Argoarchaeum</taxon>
    </lineage>
</organism>
<name>A0A811T6M0_9EURY</name>
<evidence type="ECO:0000256" key="1">
    <source>
        <dbReference type="ARBA" id="ARBA00022649"/>
    </source>
</evidence>
<sequence length="72" mass="7855">MVKLPGISGIEAVKAFNNAGWFVARQTGHTIMVKPGSVVTLSVPRHKELDRGTLRKLIKLAGLTVDEFVELL</sequence>
<evidence type="ECO:0000256" key="3">
    <source>
        <dbReference type="ARBA" id="ARBA00022759"/>
    </source>
</evidence>
<dbReference type="GO" id="GO:0016787">
    <property type="term" value="F:hydrolase activity"/>
    <property type="evidence" value="ECO:0007669"/>
    <property type="project" value="UniProtKB-KW"/>
</dbReference>
<keyword evidence="6" id="KW-0346">Stress response</keyword>
<keyword evidence="4" id="KW-0378">Hydrolase</keyword>
<evidence type="ECO:0000256" key="5">
    <source>
        <dbReference type="ARBA" id="ARBA00022884"/>
    </source>
</evidence>
<evidence type="ECO:0000256" key="2">
    <source>
        <dbReference type="ARBA" id="ARBA00022722"/>
    </source>
</evidence>